<evidence type="ECO:0000313" key="2">
    <source>
        <dbReference type="EMBL" id="MBA8793866.1"/>
    </source>
</evidence>
<evidence type="ECO:0000256" key="1">
    <source>
        <dbReference type="SAM" id="Phobius"/>
    </source>
</evidence>
<sequence>MAARRFVLRPAPAVRPVAIIAVVVLAAAVLVVVGAEVDSLLIVLLAAALAVVGAALAVLTLVGRRRLTTTVDLDDDGLSIRSNGRRARASWREVNEVRARDHHIYVGTDRDDGTTLQIICPRGSDDPEVEELTRVLARRLDADRGYRSL</sequence>
<organism evidence="2 3">
    <name type="scientific">Microlunatus kandeliicorticis</name>
    <dbReference type="NCBI Taxonomy" id="1759536"/>
    <lineage>
        <taxon>Bacteria</taxon>
        <taxon>Bacillati</taxon>
        <taxon>Actinomycetota</taxon>
        <taxon>Actinomycetes</taxon>
        <taxon>Propionibacteriales</taxon>
        <taxon>Propionibacteriaceae</taxon>
        <taxon>Microlunatus</taxon>
    </lineage>
</organism>
<accession>A0A7W3IRF0</accession>
<reference evidence="2 3" key="1">
    <citation type="submission" date="2020-07" db="EMBL/GenBank/DDBJ databases">
        <title>Sequencing the genomes of 1000 actinobacteria strains.</title>
        <authorList>
            <person name="Klenk H.-P."/>
        </authorList>
    </citation>
    <scope>NUCLEOTIDE SEQUENCE [LARGE SCALE GENOMIC DNA]</scope>
    <source>
        <strain evidence="2 3">DSM 100723</strain>
    </source>
</reference>
<name>A0A7W3IRF0_9ACTN</name>
<keyword evidence="3" id="KW-1185">Reference proteome</keyword>
<gene>
    <name evidence="2" type="ORF">FHX74_001471</name>
</gene>
<evidence type="ECO:0008006" key="4">
    <source>
        <dbReference type="Google" id="ProtNLM"/>
    </source>
</evidence>
<evidence type="ECO:0000313" key="3">
    <source>
        <dbReference type="Proteomes" id="UP000523079"/>
    </source>
</evidence>
<dbReference type="AlphaFoldDB" id="A0A7W3IRF0"/>
<keyword evidence="1" id="KW-0472">Membrane</keyword>
<dbReference type="RefSeq" id="WP_182559416.1">
    <property type="nucleotide sequence ID" value="NZ_JACGWT010000002.1"/>
</dbReference>
<keyword evidence="1" id="KW-0812">Transmembrane</keyword>
<comment type="caution">
    <text evidence="2">The sequence shown here is derived from an EMBL/GenBank/DDBJ whole genome shotgun (WGS) entry which is preliminary data.</text>
</comment>
<proteinExistence type="predicted"/>
<keyword evidence="1" id="KW-1133">Transmembrane helix</keyword>
<dbReference type="Proteomes" id="UP000523079">
    <property type="component" value="Unassembled WGS sequence"/>
</dbReference>
<feature type="transmembrane region" description="Helical" evidence="1">
    <location>
        <begin position="40"/>
        <end position="62"/>
    </location>
</feature>
<dbReference type="EMBL" id="JACGWT010000002">
    <property type="protein sequence ID" value="MBA8793866.1"/>
    <property type="molecule type" value="Genomic_DNA"/>
</dbReference>
<protein>
    <recommendedName>
        <fullName evidence="4">PH domain-containing protein</fullName>
    </recommendedName>
</protein>
<feature type="transmembrane region" description="Helical" evidence="1">
    <location>
        <begin position="12"/>
        <end position="34"/>
    </location>
</feature>